<evidence type="ECO:0000259" key="3">
    <source>
        <dbReference type="Pfam" id="PF02591"/>
    </source>
</evidence>
<dbReference type="Proteomes" id="UP001058120">
    <property type="component" value="Chromosome"/>
</dbReference>
<reference evidence="4" key="1">
    <citation type="submission" date="2020-12" db="EMBL/GenBank/DDBJ databases">
        <title>Taurinivorans muris gen. nov., sp. nov., fundamental and realized metabolic niche of a ubiquitous sulfidogenic bacterium in the murine intestine.</title>
        <authorList>
            <person name="Ye H."/>
            <person name="Hanson B.T."/>
            <person name="Loy A."/>
        </authorList>
    </citation>
    <scope>NUCLEOTIDE SEQUENCE</scope>
    <source>
        <strain evidence="4">LT0009</strain>
    </source>
</reference>
<name>A0ABY5Y200_9BACT</name>
<feature type="domain" description="C4-type zinc ribbon" evidence="3">
    <location>
        <begin position="201"/>
        <end position="232"/>
    </location>
</feature>
<dbReference type="InterPro" id="IPR052376">
    <property type="entry name" value="Oxidative_Scav/Glycosyltrans"/>
</dbReference>
<feature type="region of interest" description="Disordered" evidence="2">
    <location>
        <begin position="245"/>
        <end position="268"/>
    </location>
</feature>
<sequence length="268" mass="31621">MSLYLEQIKQLVELQHVDDKIYAVKKELEEAPLQVETLRERFNEEEAKIARINDKLQHMHEQQKRLDMDLEDETARLKKSKSKLMQVSNSKEYQAMSKEMDNMERSTKNHEEERIALREEISIQEDLLKEAQAVRDELKIDLATKEESLIERINAANQELEKLTAIHKETGKDVPNRILERYEFIHRRLEHPVIVPVKNSVCTGCNIAIPPQTFIEIQRGQQIWSCPNCQRLIYWAEHFQDQHQEEKKAKQNKPQVFAEDLNLGESLN</sequence>
<feature type="coiled-coil region" evidence="1">
    <location>
        <begin position="35"/>
        <end position="62"/>
    </location>
</feature>
<protein>
    <recommendedName>
        <fullName evidence="3">C4-type zinc ribbon domain-containing protein</fullName>
    </recommendedName>
</protein>
<dbReference type="Gene3D" id="1.10.287.1490">
    <property type="match status" value="1"/>
</dbReference>
<accession>A0ABY5Y200</accession>
<keyword evidence="1" id="KW-0175">Coiled coil</keyword>
<gene>
    <name evidence="4" type="ORF">JBF11_01860</name>
</gene>
<keyword evidence="5" id="KW-1185">Reference proteome</keyword>
<evidence type="ECO:0000313" key="5">
    <source>
        <dbReference type="Proteomes" id="UP001058120"/>
    </source>
</evidence>
<evidence type="ECO:0000313" key="4">
    <source>
        <dbReference type="EMBL" id="UWX06085.1"/>
    </source>
</evidence>
<evidence type="ECO:0000256" key="2">
    <source>
        <dbReference type="SAM" id="MobiDB-lite"/>
    </source>
</evidence>
<dbReference type="Pfam" id="PF02591">
    <property type="entry name" value="Zn_ribbon_9"/>
    <property type="match status" value="1"/>
</dbReference>
<dbReference type="PANTHER" id="PTHR39082">
    <property type="entry name" value="PHOSPHOLIPASE C-BETA-2-RELATED"/>
    <property type="match status" value="1"/>
</dbReference>
<dbReference type="EMBL" id="CP065938">
    <property type="protein sequence ID" value="UWX06085.1"/>
    <property type="molecule type" value="Genomic_DNA"/>
</dbReference>
<dbReference type="RefSeq" id="WP_334315685.1">
    <property type="nucleotide sequence ID" value="NZ_CP065938.1"/>
</dbReference>
<organism evidence="4 5">
    <name type="scientific">Taurinivorans muris</name>
    <dbReference type="NCBI Taxonomy" id="2787751"/>
    <lineage>
        <taxon>Bacteria</taxon>
        <taxon>Pseudomonadati</taxon>
        <taxon>Thermodesulfobacteriota</taxon>
        <taxon>Desulfovibrionia</taxon>
        <taxon>Desulfovibrionales</taxon>
        <taxon>Desulfovibrionaceae</taxon>
        <taxon>Taurinivorans</taxon>
    </lineage>
</organism>
<evidence type="ECO:0000256" key="1">
    <source>
        <dbReference type="SAM" id="Coils"/>
    </source>
</evidence>
<dbReference type="InterPro" id="IPR003743">
    <property type="entry name" value="Zf-RING_7"/>
</dbReference>
<dbReference type="PANTHER" id="PTHR39082:SF1">
    <property type="entry name" value="SCAVENGER RECEPTOR CLASS A MEMBER 3"/>
    <property type="match status" value="1"/>
</dbReference>
<feature type="coiled-coil region" evidence="1">
    <location>
        <begin position="93"/>
        <end position="173"/>
    </location>
</feature>
<proteinExistence type="predicted"/>